<dbReference type="Gene3D" id="3.40.50.2300">
    <property type="match status" value="1"/>
</dbReference>
<evidence type="ECO:0000259" key="4">
    <source>
        <dbReference type="PROSITE" id="PS50043"/>
    </source>
</evidence>
<keyword evidence="2" id="KW-0238">DNA-binding</keyword>
<feature type="modified residue" description="4-aspartylphosphate" evidence="3">
    <location>
        <position position="59"/>
    </location>
</feature>
<dbReference type="SMART" id="SM00448">
    <property type="entry name" value="REC"/>
    <property type="match status" value="1"/>
</dbReference>
<dbReference type="GO" id="GO:0003677">
    <property type="term" value="F:DNA binding"/>
    <property type="evidence" value="ECO:0007669"/>
    <property type="project" value="UniProtKB-KW"/>
</dbReference>
<dbReference type="SUPFAM" id="SSF46894">
    <property type="entry name" value="C-terminal effector domain of the bipartite response regulators"/>
    <property type="match status" value="1"/>
</dbReference>
<dbReference type="SMART" id="SM00421">
    <property type="entry name" value="HTH_LUXR"/>
    <property type="match status" value="1"/>
</dbReference>
<dbReference type="PaxDb" id="211586-SO_3305"/>
<dbReference type="HOGENOM" id="CLU_000445_90_8_6"/>
<evidence type="ECO:0000259" key="5">
    <source>
        <dbReference type="PROSITE" id="PS50110"/>
    </source>
</evidence>
<dbReference type="PANTHER" id="PTHR45566">
    <property type="entry name" value="HTH-TYPE TRANSCRIPTIONAL REGULATOR YHJB-RELATED"/>
    <property type="match status" value="1"/>
</dbReference>
<feature type="domain" description="HTH luxR-type" evidence="4">
    <location>
        <begin position="142"/>
        <end position="206"/>
    </location>
</feature>
<dbReference type="KEGG" id="son:SO_3305"/>
<dbReference type="SUPFAM" id="SSF52172">
    <property type="entry name" value="CheY-like"/>
    <property type="match status" value="1"/>
</dbReference>
<dbReference type="Pfam" id="PF00196">
    <property type="entry name" value="GerE"/>
    <property type="match status" value="1"/>
</dbReference>
<dbReference type="PANTHER" id="PTHR45566:SF1">
    <property type="entry name" value="HTH-TYPE TRANSCRIPTIONAL REGULATOR YHJB-RELATED"/>
    <property type="match status" value="1"/>
</dbReference>
<reference evidence="6 7" key="1">
    <citation type="journal article" date="2002" name="Nat. Biotechnol.">
        <title>Genome sequence of the dissimilatory metal ion-reducing bacterium Shewanella oneidensis.</title>
        <authorList>
            <person name="Heidelberg J.F."/>
            <person name="Paulsen I.T."/>
            <person name="Nelson K.E."/>
            <person name="Gaidos E.J."/>
            <person name="Nelson W.C."/>
            <person name="Read T.D."/>
            <person name="Eisen J.A."/>
            <person name="Seshadri R."/>
            <person name="Ward N."/>
            <person name="Methe B."/>
            <person name="Clayton R.A."/>
            <person name="Meyer T."/>
            <person name="Tsapin A."/>
            <person name="Scott J."/>
            <person name="Beanan M."/>
            <person name="Brinkac L."/>
            <person name="Daugherty S."/>
            <person name="DeBoy R.T."/>
            <person name="Dodson R.J."/>
            <person name="Durkin A.S."/>
            <person name="Haft D.H."/>
            <person name="Kolonay J.F."/>
            <person name="Madupu R."/>
            <person name="Peterson J.D."/>
            <person name="Umayam L.A."/>
            <person name="White O."/>
            <person name="Wolf A.M."/>
            <person name="Vamathevan J."/>
            <person name="Weidman J."/>
            <person name="Impraim M."/>
            <person name="Lee K."/>
            <person name="Berry K."/>
            <person name="Lee C."/>
            <person name="Mueller J."/>
            <person name="Khouri H."/>
            <person name="Gill J."/>
            <person name="Utterback T.R."/>
            <person name="McDonald L.A."/>
            <person name="Feldblyum T.V."/>
            <person name="Smith H.O."/>
            <person name="Venter J.C."/>
            <person name="Nealson K.H."/>
            <person name="Fraser C.M."/>
        </authorList>
    </citation>
    <scope>NUCLEOTIDE SEQUENCE [LARGE SCALE GENOMIC DNA]</scope>
    <source>
        <strain evidence="7">ATCC 700550 / JCM 31522 / CIP 106686 / LMG 19005 / NCIMB 14063 / MR-1</strain>
    </source>
</reference>
<dbReference type="GO" id="GO:0006355">
    <property type="term" value="P:regulation of DNA-templated transcription"/>
    <property type="evidence" value="ECO:0007669"/>
    <property type="project" value="InterPro"/>
</dbReference>
<dbReference type="InterPro" id="IPR058245">
    <property type="entry name" value="NreC/VraR/RcsB-like_REC"/>
</dbReference>
<keyword evidence="7" id="KW-1185">Reference proteome</keyword>
<evidence type="ECO:0000256" key="3">
    <source>
        <dbReference type="PROSITE-ProRule" id="PRU00169"/>
    </source>
</evidence>
<dbReference type="OrthoDB" id="9814495at2"/>
<feature type="domain" description="Response regulatory" evidence="5">
    <location>
        <begin position="6"/>
        <end position="123"/>
    </location>
</feature>
<dbReference type="InterPro" id="IPR051015">
    <property type="entry name" value="EvgA-like"/>
</dbReference>
<protein>
    <submittedName>
        <fullName evidence="6">Two component signal transduction system response regulator LuxR family</fullName>
    </submittedName>
</protein>
<dbReference type="EMBL" id="AE014299">
    <property type="protein sequence ID" value="AAN56303.1"/>
    <property type="molecule type" value="Genomic_DNA"/>
</dbReference>
<dbReference type="PROSITE" id="PS50043">
    <property type="entry name" value="HTH_LUXR_2"/>
    <property type="match status" value="1"/>
</dbReference>
<sequence>MLPTFHVMIADDHPLYLDALVNGLVSHLPGTQVSQANNYIELFDSLYLQVEEIDLLIMDLFMPGSSGYAGLSFLRTQFPTLPIVVISALDDLIARSQCIQHGAAFISKSTAPTNIFKQVEQILDGSYQFPLTQIKSSIETINAKKIKTLTPSQFRVLHLIAAGHSNKTIADSLNISEKTVKAHISAIFEKLDVKNRTQAALLLSES</sequence>
<reference evidence="6 7" key="2">
    <citation type="journal article" date="2005" name="Proteomics">
        <title>Global detection and characterization of hypothetical proteins in Shewanella oneidensis MR-1 using LC-MS based proteomics.</title>
        <authorList>
            <person name="Elias D.A."/>
            <person name="Monroe M.E."/>
            <person name="Marshall M.J."/>
            <person name="Romine M.F."/>
            <person name="Belieav A.S."/>
            <person name="Fredrickson J.K."/>
            <person name="Anderson G.A."/>
            <person name="Smith R.D."/>
            <person name="Lipton M.S."/>
        </authorList>
    </citation>
    <scope>NUCLEOTIDE SEQUENCE [LARGE SCALE GENOMIC DNA]</scope>
    <source>
        <strain evidence="7">ATCC 700550 / JCM 31522 / CIP 106686 / LMG 19005 / NCIMB 14063 / MR-1</strain>
    </source>
</reference>
<reference evidence="6 7" key="4">
    <citation type="journal article" date="2011" name="BMC Genomics">
        <title>Genome-wide protein localization prediction strategies for gram negative bacteria.</title>
        <authorList>
            <person name="Romine M.F."/>
        </authorList>
    </citation>
    <scope>NUCLEOTIDE SEQUENCE [LARGE SCALE GENOMIC DNA]</scope>
    <source>
        <strain evidence="7">ATCC 700550 / JCM 31522 / CIP 106686 / LMG 19005 / NCIMB 14063 / MR-1</strain>
    </source>
</reference>
<evidence type="ECO:0000313" key="7">
    <source>
        <dbReference type="Proteomes" id="UP000008186"/>
    </source>
</evidence>
<dbReference type="STRING" id="211586.SO_3305"/>
<dbReference type="RefSeq" id="WP_011073182.1">
    <property type="nucleotide sequence ID" value="NC_004347.2"/>
</dbReference>
<dbReference type="PRINTS" id="PR00038">
    <property type="entry name" value="HTHLUXR"/>
</dbReference>
<dbReference type="InterPro" id="IPR011006">
    <property type="entry name" value="CheY-like_superfamily"/>
</dbReference>
<dbReference type="Gene3D" id="1.10.10.10">
    <property type="entry name" value="Winged helix-like DNA-binding domain superfamily/Winged helix DNA-binding domain"/>
    <property type="match status" value="1"/>
</dbReference>
<dbReference type="CDD" id="cd06170">
    <property type="entry name" value="LuxR_C_like"/>
    <property type="match status" value="1"/>
</dbReference>
<dbReference type="InterPro" id="IPR016032">
    <property type="entry name" value="Sig_transdc_resp-reg_C-effctor"/>
</dbReference>
<dbReference type="InterPro" id="IPR036388">
    <property type="entry name" value="WH-like_DNA-bd_sf"/>
</dbReference>
<dbReference type="PhylomeDB" id="Q8EC39"/>
<proteinExistence type="predicted"/>
<dbReference type="Proteomes" id="UP000008186">
    <property type="component" value="Chromosome"/>
</dbReference>
<dbReference type="PROSITE" id="PS00622">
    <property type="entry name" value="HTH_LUXR_1"/>
    <property type="match status" value="1"/>
</dbReference>
<dbReference type="Pfam" id="PF00072">
    <property type="entry name" value="Response_reg"/>
    <property type="match status" value="1"/>
</dbReference>
<dbReference type="GO" id="GO:0000160">
    <property type="term" value="P:phosphorelay signal transduction system"/>
    <property type="evidence" value="ECO:0007669"/>
    <property type="project" value="InterPro"/>
</dbReference>
<dbReference type="InterPro" id="IPR001789">
    <property type="entry name" value="Sig_transdc_resp-reg_receiver"/>
</dbReference>
<evidence type="ECO:0000256" key="1">
    <source>
        <dbReference type="ARBA" id="ARBA00022553"/>
    </source>
</evidence>
<organism evidence="6 7">
    <name type="scientific">Shewanella oneidensis (strain ATCC 700550 / JCM 31522 / CIP 106686 / LMG 19005 / NCIMB 14063 / MR-1)</name>
    <dbReference type="NCBI Taxonomy" id="211586"/>
    <lineage>
        <taxon>Bacteria</taxon>
        <taxon>Pseudomonadati</taxon>
        <taxon>Pseudomonadota</taxon>
        <taxon>Gammaproteobacteria</taxon>
        <taxon>Alteromonadales</taxon>
        <taxon>Shewanellaceae</taxon>
        <taxon>Shewanella</taxon>
    </lineage>
</organism>
<dbReference type="InterPro" id="IPR000792">
    <property type="entry name" value="Tscrpt_reg_LuxR_C"/>
</dbReference>
<keyword evidence="1 3" id="KW-0597">Phosphoprotein</keyword>
<dbReference type="eggNOG" id="COG2197">
    <property type="taxonomic scope" value="Bacteria"/>
</dbReference>
<dbReference type="PROSITE" id="PS50110">
    <property type="entry name" value="RESPONSE_REGULATORY"/>
    <property type="match status" value="1"/>
</dbReference>
<dbReference type="PATRIC" id="fig|1028802.3.peg.1309"/>
<evidence type="ECO:0000313" key="6">
    <source>
        <dbReference type="EMBL" id="AAN56303.1"/>
    </source>
</evidence>
<reference evidence="6 7" key="3">
    <citation type="journal article" date="2008" name="Appl. Environ. Microbiol.">
        <title>Identification of mobile elements and pseudogenes in the Shewanella oneidensis MR-1 genome.</title>
        <authorList>
            <person name="Romine M.F."/>
            <person name="Carlson T.S."/>
            <person name="Norbeck A.D."/>
            <person name="McCue L.A."/>
            <person name="Lipton M.S."/>
        </authorList>
    </citation>
    <scope>NUCLEOTIDE SEQUENCE [LARGE SCALE GENOMIC DNA]</scope>
    <source>
        <strain evidence="7">ATCC 700550 / JCM 31522 / CIP 106686 / LMG 19005 / NCIMB 14063 / MR-1</strain>
    </source>
</reference>
<name>Q8EC39_SHEON</name>
<dbReference type="AlphaFoldDB" id="Q8EC39"/>
<gene>
    <name evidence="6" type="ordered locus">SO_3305</name>
</gene>
<dbReference type="BioCyc" id="SONE211586:G1GMP-3078-MONOMER"/>
<evidence type="ECO:0000256" key="2">
    <source>
        <dbReference type="ARBA" id="ARBA00023125"/>
    </source>
</evidence>
<dbReference type="CDD" id="cd17535">
    <property type="entry name" value="REC_NarL-like"/>
    <property type="match status" value="1"/>
</dbReference>
<accession>Q8EC39</accession>